<dbReference type="AlphaFoldDB" id="A0AA37IAV8"/>
<protein>
    <submittedName>
        <fullName evidence="5">Type II toxin-antitoxin system HipA family toxin</fullName>
    </submittedName>
</protein>
<evidence type="ECO:0000256" key="1">
    <source>
        <dbReference type="ARBA" id="ARBA00010164"/>
    </source>
</evidence>
<accession>A0AA37IAV8</accession>
<organism evidence="5 6">
    <name type="scientific">Caballeronia novacaledonica</name>
    <dbReference type="NCBI Taxonomy" id="1544861"/>
    <lineage>
        <taxon>Bacteria</taxon>
        <taxon>Pseudomonadati</taxon>
        <taxon>Pseudomonadota</taxon>
        <taxon>Betaproteobacteria</taxon>
        <taxon>Burkholderiales</taxon>
        <taxon>Burkholderiaceae</taxon>
        <taxon>Caballeronia</taxon>
    </lineage>
</organism>
<proteinExistence type="inferred from homology"/>
<dbReference type="RefSeq" id="WP_238212890.1">
    <property type="nucleotide sequence ID" value="NZ_BPUS01000006.1"/>
</dbReference>
<keyword evidence="2" id="KW-0808">Transferase</keyword>
<evidence type="ECO:0000256" key="2">
    <source>
        <dbReference type="ARBA" id="ARBA00022679"/>
    </source>
</evidence>
<reference evidence="5" key="1">
    <citation type="submission" date="2022-09" db="EMBL/GenBank/DDBJ databases">
        <title>Isolation and characterization of 3-chlorobenzoate degrading bacteria from soils in Shizuoka.</title>
        <authorList>
            <person name="Ifat A."/>
            <person name="Ogawa N."/>
            <person name="Kimbara K."/>
            <person name="Moriuchi R."/>
            <person name="Dohra H."/>
            <person name="Shintani M."/>
        </authorList>
    </citation>
    <scope>NUCLEOTIDE SEQUENCE</scope>
    <source>
        <strain evidence="5">19CS4-2</strain>
    </source>
</reference>
<evidence type="ECO:0000256" key="3">
    <source>
        <dbReference type="ARBA" id="ARBA00022777"/>
    </source>
</evidence>
<feature type="domain" description="HipA-like C-terminal" evidence="4">
    <location>
        <begin position="174"/>
        <end position="412"/>
    </location>
</feature>
<dbReference type="Gene3D" id="1.10.1070.20">
    <property type="match status" value="1"/>
</dbReference>
<comment type="similarity">
    <text evidence="1">Belongs to the HipA Ser/Thr kinase family.</text>
</comment>
<dbReference type="GO" id="GO:0005829">
    <property type="term" value="C:cytosol"/>
    <property type="evidence" value="ECO:0007669"/>
    <property type="project" value="TreeGrafter"/>
</dbReference>
<evidence type="ECO:0000259" key="4">
    <source>
        <dbReference type="Pfam" id="PF07804"/>
    </source>
</evidence>
<evidence type="ECO:0000313" key="5">
    <source>
        <dbReference type="EMBL" id="GJH26297.1"/>
    </source>
</evidence>
<gene>
    <name evidence="5" type="ORF">CBA19CS42_17295</name>
</gene>
<keyword evidence="3" id="KW-0418">Kinase</keyword>
<dbReference type="Proteomes" id="UP001055111">
    <property type="component" value="Unassembled WGS sequence"/>
</dbReference>
<dbReference type="PANTHER" id="PTHR37419:SF8">
    <property type="entry name" value="TOXIN YJJJ"/>
    <property type="match status" value="1"/>
</dbReference>
<dbReference type="Pfam" id="PF07804">
    <property type="entry name" value="HipA_C"/>
    <property type="match status" value="1"/>
</dbReference>
<dbReference type="PANTHER" id="PTHR37419">
    <property type="entry name" value="SERINE/THREONINE-PROTEIN KINASE TOXIN HIPA"/>
    <property type="match status" value="1"/>
</dbReference>
<dbReference type="EMBL" id="BPUS01000006">
    <property type="protein sequence ID" value="GJH26297.1"/>
    <property type="molecule type" value="Genomic_DNA"/>
</dbReference>
<evidence type="ECO:0000313" key="6">
    <source>
        <dbReference type="Proteomes" id="UP001055111"/>
    </source>
</evidence>
<name>A0AA37IAV8_9BURK</name>
<comment type="caution">
    <text evidence="5">The sequence shown here is derived from an EMBL/GenBank/DDBJ whole genome shotgun (WGS) entry which is preliminary data.</text>
</comment>
<sequence length="450" mass="49765">MEADTVCHLCVFANMDSLWLACGDLSLVEDGTDLMASSFQYDRAYVRKPGTFSIDPVSLPIAGRHSAVGRRASPASDLPYFGAIRDATPDSWGRRVIESKLGAPLNGLPELQYILNAGSDRVGALDVRSDASSLPLRGKDSWDILPNLAEAAGLIERGLPIPQEFANIFVQGAGLGGARPKASVRDERGTLHLAKFSSEGDRFDVPAVEYATLRLARMAGLRVPEVRLELIEGRNVLLVRRFDRYWAIPGDTAPQGDGRFVRGNAPAGSVEHRIPFVSALTLAACDEMDSRHLSYGNLAGCLERYCRTLLAYDGAAELYKRMIFNVFVSNCDDHLRNHGFLWDAELKSWRLSPVYDVLPSPSHAYERYLHLAVGQEGRLATLNNAVSRCSEFCLNRREACDLIAEVWAAVRDWKTHFRDSGVNAVDVDKVASAFRHIDDISSEELRREMP</sequence>
<dbReference type="GO" id="GO:0004674">
    <property type="term" value="F:protein serine/threonine kinase activity"/>
    <property type="evidence" value="ECO:0007669"/>
    <property type="project" value="TreeGrafter"/>
</dbReference>
<dbReference type="InterPro" id="IPR052028">
    <property type="entry name" value="HipA_Ser/Thr_kinase"/>
</dbReference>
<dbReference type="InterPro" id="IPR012893">
    <property type="entry name" value="HipA-like_C"/>
</dbReference>